<name>A0A9D4N9B6_DREPO</name>
<organism evidence="2 3">
    <name type="scientific">Dreissena polymorpha</name>
    <name type="common">Zebra mussel</name>
    <name type="synonym">Mytilus polymorpha</name>
    <dbReference type="NCBI Taxonomy" id="45954"/>
    <lineage>
        <taxon>Eukaryota</taxon>
        <taxon>Metazoa</taxon>
        <taxon>Spiralia</taxon>
        <taxon>Lophotrochozoa</taxon>
        <taxon>Mollusca</taxon>
        <taxon>Bivalvia</taxon>
        <taxon>Autobranchia</taxon>
        <taxon>Heteroconchia</taxon>
        <taxon>Euheterodonta</taxon>
        <taxon>Imparidentia</taxon>
        <taxon>Neoheterodontei</taxon>
        <taxon>Myida</taxon>
        <taxon>Dreissenoidea</taxon>
        <taxon>Dreissenidae</taxon>
        <taxon>Dreissena</taxon>
    </lineage>
</organism>
<dbReference type="Proteomes" id="UP000828390">
    <property type="component" value="Unassembled WGS sequence"/>
</dbReference>
<keyword evidence="1" id="KW-0175">Coiled coil</keyword>
<sequence>MKIRTLVSKISQQDKKAYFDFKKCLSDTKHEDLVKKLEEKEKELITENKRLRLLKDGRQREPQTARLSII</sequence>
<accession>A0A9D4N9B6</accession>
<comment type="caution">
    <text evidence="2">The sequence shown here is derived from an EMBL/GenBank/DDBJ whole genome shotgun (WGS) entry which is preliminary data.</text>
</comment>
<evidence type="ECO:0000313" key="2">
    <source>
        <dbReference type="EMBL" id="KAH3890140.1"/>
    </source>
</evidence>
<feature type="coiled-coil region" evidence="1">
    <location>
        <begin position="30"/>
        <end position="57"/>
    </location>
</feature>
<dbReference type="Gene3D" id="1.10.533.10">
    <property type="entry name" value="Death Domain, Fas"/>
    <property type="match status" value="1"/>
</dbReference>
<protein>
    <submittedName>
        <fullName evidence="2">Uncharacterized protein</fullName>
    </submittedName>
</protein>
<proteinExistence type="predicted"/>
<evidence type="ECO:0000313" key="3">
    <source>
        <dbReference type="Proteomes" id="UP000828390"/>
    </source>
</evidence>
<dbReference type="EMBL" id="JAIWYP010000001">
    <property type="protein sequence ID" value="KAH3890140.1"/>
    <property type="molecule type" value="Genomic_DNA"/>
</dbReference>
<gene>
    <name evidence="2" type="ORF">DPMN_014212</name>
</gene>
<evidence type="ECO:0000256" key="1">
    <source>
        <dbReference type="SAM" id="Coils"/>
    </source>
</evidence>
<dbReference type="InterPro" id="IPR011029">
    <property type="entry name" value="DEATH-like_dom_sf"/>
</dbReference>
<reference evidence="2" key="2">
    <citation type="submission" date="2020-11" db="EMBL/GenBank/DDBJ databases">
        <authorList>
            <person name="McCartney M.A."/>
            <person name="Auch B."/>
            <person name="Kono T."/>
            <person name="Mallez S."/>
            <person name="Becker A."/>
            <person name="Gohl D.M."/>
            <person name="Silverstein K.A.T."/>
            <person name="Koren S."/>
            <person name="Bechman K.B."/>
            <person name="Herman A."/>
            <person name="Abrahante J.E."/>
            <person name="Garbe J."/>
        </authorList>
    </citation>
    <scope>NUCLEOTIDE SEQUENCE</scope>
    <source>
        <strain evidence="2">Duluth1</strain>
        <tissue evidence="2">Whole animal</tissue>
    </source>
</reference>
<dbReference type="AlphaFoldDB" id="A0A9D4N9B6"/>
<reference evidence="2" key="1">
    <citation type="journal article" date="2019" name="bioRxiv">
        <title>The Genome of the Zebra Mussel, Dreissena polymorpha: A Resource for Invasive Species Research.</title>
        <authorList>
            <person name="McCartney M.A."/>
            <person name="Auch B."/>
            <person name="Kono T."/>
            <person name="Mallez S."/>
            <person name="Zhang Y."/>
            <person name="Obille A."/>
            <person name="Becker A."/>
            <person name="Abrahante J.E."/>
            <person name="Garbe J."/>
            <person name="Badalamenti J.P."/>
            <person name="Herman A."/>
            <person name="Mangelson H."/>
            <person name="Liachko I."/>
            <person name="Sullivan S."/>
            <person name="Sone E.D."/>
            <person name="Koren S."/>
            <person name="Silverstein K.A.T."/>
            <person name="Beckman K.B."/>
            <person name="Gohl D.M."/>
        </authorList>
    </citation>
    <scope>NUCLEOTIDE SEQUENCE</scope>
    <source>
        <strain evidence="2">Duluth1</strain>
        <tissue evidence="2">Whole animal</tissue>
    </source>
</reference>
<keyword evidence="3" id="KW-1185">Reference proteome</keyword>